<dbReference type="PANTHER" id="PTHR42998:SF1">
    <property type="entry name" value="TYPE I RESTRICTION ENZYME HINDI METHYLASE SUBUNIT"/>
    <property type="match status" value="1"/>
</dbReference>
<name>A0ABS6Y1L1_9FLAO</name>
<evidence type="ECO:0000259" key="2">
    <source>
        <dbReference type="Pfam" id="PF02384"/>
    </source>
</evidence>
<keyword evidence="4" id="KW-1185">Reference proteome</keyword>
<dbReference type="RefSeq" id="WP_219318965.1">
    <property type="nucleotide sequence ID" value="NZ_JAHWYN010000025.1"/>
</dbReference>
<sequence>MLKNRDVPKELKQFNSLFFGFEYKYNLNEVFDDLLTVIICAMGRGTQEELYLKTIQKYNRKELDIFCRLFAELVNIYTFHTSSNDWCDPLGEYYECLTGNYKKSNFGQYFTPKSLCDLMAQITIEKDNFGLKINEPCSGSGRMVLAANKTAKGNYYICEDLDPICCKMTAINLCFHEIRGEVHCHNSLIMDKPRFSLATNYEFWKNKTHSILFYNND</sequence>
<gene>
    <name evidence="3" type="ORF">KZH69_18515</name>
</gene>
<dbReference type="Pfam" id="PF02384">
    <property type="entry name" value="N6_Mtase"/>
    <property type="match status" value="1"/>
</dbReference>
<dbReference type="EMBL" id="JAHWYN010000025">
    <property type="protein sequence ID" value="MBW4362482.1"/>
    <property type="molecule type" value="Genomic_DNA"/>
</dbReference>
<organism evidence="3 4">
    <name type="scientific">Flavobacterium taihuense</name>
    <dbReference type="NCBI Taxonomy" id="2857508"/>
    <lineage>
        <taxon>Bacteria</taxon>
        <taxon>Pseudomonadati</taxon>
        <taxon>Bacteroidota</taxon>
        <taxon>Flavobacteriia</taxon>
        <taxon>Flavobacteriales</taxon>
        <taxon>Flavobacteriaceae</taxon>
        <taxon>Flavobacterium</taxon>
    </lineage>
</organism>
<proteinExistence type="inferred from homology"/>
<protein>
    <submittedName>
        <fullName evidence="3">SAM-dependent methyltransferase</fullName>
    </submittedName>
</protein>
<dbReference type="PANTHER" id="PTHR42998">
    <property type="entry name" value="TYPE I RESTRICTION ENZYME HINDVIIP M PROTEIN-RELATED"/>
    <property type="match status" value="1"/>
</dbReference>
<evidence type="ECO:0000313" key="3">
    <source>
        <dbReference type="EMBL" id="MBW4362482.1"/>
    </source>
</evidence>
<comment type="caution">
    <text evidence="3">The sequence shown here is derived from an EMBL/GenBank/DDBJ whole genome shotgun (WGS) entry which is preliminary data.</text>
</comment>
<dbReference type="InterPro" id="IPR003356">
    <property type="entry name" value="DNA_methylase_A-5"/>
</dbReference>
<dbReference type="GO" id="GO:0008168">
    <property type="term" value="F:methyltransferase activity"/>
    <property type="evidence" value="ECO:0007669"/>
    <property type="project" value="UniProtKB-KW"/>
</dbReference>
<dbReference type="GO" id="GO:0032259">
    <property type="term" value="P:methylation"/>
    <property type="evidence" value="ECO:0007669"/>
    <property type="project" value="UniProtKB-KW"/>
</dbReference>
<comment type="similarity">
    <text evidence="1">Belongs to the N(4)/N(6)-methyltransferase family.</text>
</comment>
<dbReference type="InterPro" id="IPR052916">
    <property type="entry name" value="Type-I_RE_MTase_Subunit"/>
</dbReference>
<keyword evidence="3" id="KW-0489">Methyltransferase</keyword>
<dbReference type="Proteomes" id="UP000812031">
    <property type="component" value="Unassembled WGS sequence"/>
</dbReference>
<evidence type="ECO:0000256" key="1">
    <source>
        <dbReference type="ARBA" id="ARBA00006594"/>
    </source>
</evidence>
<feature type="domain" description="DNA methylase adenine-specific" evidence="2">
    <location>
        <begin position="88"/>
        <end position="196"/>
    </location>
</feature>
<keyword evidence="3" id="KW-0808">Transferase</keyword>
<reference evidence="3 4" key="1">
    <citation type="submission" date="2021-07" db="EMBL/GenBank/DDBJ databases">
        <title>Flavobacterium sp. nov. isolated from sediment on the Taihu Lake.</title>
        <authorList>
            <person name="Qu J.-H."/>
        </authorList>
    </citation>
    <scope>NUCLEOTIDE SEQUENCE [LARGE SCALE GENOMIC DNA]</scope>
    <source>
        <strain evidence="3 4">NAS39</strain>
    </source>
</reference>
<accession>A0ABS6Y1L1</accession>
<evidence type="ECO:0000313" key="4">
    <source>
        <dbReference type="Proteomes" id="UP000812031"/>
    </source>
</evidence>